<sequence length="134" mass="13185">MIARSQSPGSEAEETVESAVVLGPGGPVGTAWLAGLAAGLRREGVDLGAADLIVGTSAGAIVGAVLACGGDLDRLTTLPAPENDIRIDQDKLPQVFAASATPVSTGPKPSAGSAASPSPPPPVPRRPPSPECDS</sequence>
<evidence type="ECO:0008006" key="4">
    <source>
        <dbReference type="Google" id="ProtNLM"/>
    </source>
</evidence>
<dbReference type="OrthoDB" id="2339873at2"/>
<accession>A0A5M3W5Y8</accession>
<dbReference type="InterPro" id="IPR016035">
    <property type="entry name" value="Acyl_Trfase/lysoPLipase"/>
</dbReference>
<dbReference type="RefSeq" id="WP_155338889.1">
    <property type="nucleotide sequence ID" value="NZ_BAAABN010000019.1"/>
</dbReference>
<name>A0A5M3W5Y8_9ACTN</name>
<dbReference type="Proteomes" id="UP000334990">
    <property type="component" value="Unassembled WGS sequence"/>
</dbReference>
<evidence type="ECO:0000313" key="3">
    <source>
        <dbReference type="Proteomes" id="UP000334990"/>
    </source>
</evidence>
<evidence type="ECO:0000313" key="2">
    <source>
        <dbReference type="EMBL" id="GES02683.1"/>
    </source>
</evidence>
<evidence type="ECO:0000256" key="1">
    <source>
        <dbReference type="SAM" id="MobiDB-lite"/>
    </source>
</evidence>
<dbReference type="Gene3D" id="3.40.1090.10">
    <property type="entry name" value="Cytosolic phospholipase A2 catalytic domain"/>
    <property type="match status" value="1"/>
</dbReference>
<dbReference type="EMBL" id="BLAD01000060">
    <property type="protein sequence ID" value="GES02683.1"/>
    <property type="molecule type" value="Genomic_DNA"/>
</dbReference>
<feature type="compositionally biased region" description="Low complexity" evidence="1">
    <location>
        <begin position="106"/>
        <end position="116"/>
    </location>
</feature>
<comment type="caution">
    <text evidence="2">The sequence shown here is derived from an EMBL/GenBank/DDBJ whole genome shotgun (WGS) entry which is preliminary data.</text>
</comment>
<organism evidence="2 3">
    <name type="scientific">Acrocarpospora corrugata</name>
    <dbReference type="NCBI Taxonomy" id="35763"/>
    <lineage>
        <taxon>Bacteria</taxon>
        <taxon>Bacillati</taxon>
        <taxon>Actinomycetota</taxon>
        <taxon>Actinomycetes</taxon>
        <taxon>Streptosporangiales</taxon>
        <taxon>Streptosporangiaceae</taxon>
        <taxon>Acrocarpospora</taxon>
    </lineage>
</organism>
<reference evidence="2 3" key="1">
    <citation type="submission" date="2019-10" db="EMBL/GenBank/DDBJ databases">
        <title>Whole genome shotgun sequence of Acrocarpospora corrugata NBRC 13972.</title>
        <authorList>
            <person name="Ichikawa N."/>
            <person name="Kimura A."/>
            <person name="Kitahashi Y."/>
            <person name="Komaki H."/>
            <person name="Oguchi A."/>
        </authorList>
    </citation>
    <scope>NUCLEOTIDE SEQUENCE [LARGE SCALE GENOMIC DNA]</scope>
    <source>
        <strain evidence="2 3">NBRC 13972</strain>
    </source>
</reference>
<feature type="region of interest" description="Disordered" evidence="1">
    <location>
        <begin position="85"/>
        <end position="134"/>
    </location>
</feature>
<dbReference type="AlphaFoldDB" id="A0A5M3W5Y8"/>
<gene>
    <name evidence="2" type="ORF">Acor_47490</name>
</gene>
<dbReference type="SUPFAM" id="SSF52151">
    <property type="entry name" value="FabD/lysophospholipase-like"/>
    <property type="match status" value="1"/>
</dbReference>
<keyword evidence="3" id="KW-1185">Reference proteome</keyword>
<proteinExistence type="predicted"/>
<feature type="compositionally biased region" description="Pro residues" evidence="1">
    <location>
        <begin position="117"/>
        <end position="134"/>
    </location>
</feature>
<protein>
    <recommendedName>
        <fullName evidence="4">PNPLA domain-containing protein</fullName>
    </recommendedName>
</protein>